<keyword evidence="12 14" id="KW-1015">Disulfide bond</keyword>
<dbReference type="EC" id="2.8.1.13" evidence="3 14"/>
<evidence type="ECO:0000256" key="8">
    <source>
        <dbReference type="ARBA" id="ARBA00022694"/>
    </source>
</evidence>
<feature type="binding site" evidence="14">
    <location>
        <position position="127"/>
    </location>
    <ligand>
        <name>ATP</name>
        <dbReference type="ChEBI" id="CHEBI:30616"/>
    </ligand>
</feature>
<dbReference type="Pfam" id="PF20259">
    <property type="entry name" value="tRNA_Me_trans_M"/>
    <property type="match status" value="1"/>
</dbReference>
<name>A0A3G2I702_BUCRM</name>
<comment type="catalytic activity">
    <reaction evidence="13 14">
        <text>S-sulfanyl-L-cysteinyl-[protein] + uridine(34) in tRNA + AH2 + ATP = 2-thiouridine(34) in tRNA + L-cysteinyl-[protein] + A + AMP + diphosphate + H(+)</text>
        <dbReference type="Rhea" id="RHEA:47032"/>
        <dbReference type="Rhea" id="RHEA-COMP:10131"/>
        <dbReference type="Rhea" id="RHEA-COMP:11726"/>
        <dbReference type="Rhea" id="RHEA-COMP:11727"/>
        <dbReference type="Rhea" id="RHEA-COMP:11728"/>
        <dbReference type="ChEBI" id="CHEBI:13193"/>
        <dbReference type="ChEBI" id="CHEBI:15378"/>
        <dbReference type="ChEBI" id="CHEBI:17499"/>
        <dbReference type="ChEBI" id="CHEBI:29950"/>
        <dbReference type="ChEBI" id="CHEBI:30616"/>
        <dbReference type="ChEBI" id="CHEBI:33019"/>
        <dbReference type="ChEBI" id="CHEBI:61963"/>
        <dbReference type="ChEBI" id="CHEBI:65315"/>
        <dbReference type="ChEBI" id="CHEBI:87170"/>
        <dbReference type="ChEBI" id="CHEBI:456215"/>
        <dbReference type="EC" id="2.8.1.13"/>
    </reaction>
</comment>
<evidence type="ECO:0000256" key="7">
    <source>
        <dbReference type="ARBA" id="ARBA00022679"/>
    </source>
</evidence>
<evidence type="ECO:0000256" key="6">
    <source>
        <dbReference type="ARBA" id="ARBA00022555"/>
    </source>
</evidence>
<evidence type="ECO:0000256" key="12">
    <source>
        <dbReference type="ARBA" id="ARBA00023157"/>
    </source>
</evidence>
<feature type="site" description="Interaction with tRNA" evidence="14">
    <location>
        <position position="344"/>
    </location>
</feature>
<dbReference type="InterPro" id="IPR046884">
    <property type="entry name" value="MnmA-like_central"/>
</dbReference>
<dbReference type="InterPro" id="IPR014729">
    <property type="entry name" value="Rossmann-like_a/b/a_fold"/>
</dbReference>
<evidence type="ECO:0000256" key="1">
    <source>
        <dbReference type="ARBA" id="ARBA00004496"/>
    </source>
</evidence>
<comment type="subcellular location">
    <subcellularLocation>
        <location evidence="1 14">Cytoplasm</location>
    </subcellularLocation>
</comment>
<evidence type="ECO:0000259" key="15">
    <source>
        <dbReference type="Pfam" id="PF20258"/>
    </source>
</evidence>
<dbReference type="InterPro" id="IPR004506">
    <property type="entry name" value="MnmA-like"/>
</dbReference>
<feature type="binding site" evidence="14">
    <location>
        <begin position="11"/>
        <end position="18"/>
    </location>
    <ligand>
        <name>ATP</name>
        <dbReference type="ChEBI" id="CHEBI:30616"/>
    </ligand>
</feature>
<dbReference type="CDD" id="cd01998">
    <property type="entry name" value="MnmA_TRMU-like"/>
    <property type="match status" value="1"/>
</dbReference>
<feature type="region of interest" description="Interaction with target base in tRNA" evidence="14">
    <location>
        <begin position="97"/>
        <end position="99"/>
    </location>
</feature>
<evidence type="ECO:0000256" key="5">
    <source>
        <dbReference type="ARBA" id="ARBA00022490"/>
    </source>
</evidence>
<feature type="region of interest" description="Interaction with tRNA" evidence="14">
    <location>
        <begin position="311"/>
        <end position="312"/>
    </location>
</feature>
<dbReference type="InterPro" id="IPR046885">
    <property type="entry name" value="MnmA-like_C"/>
</dbReference>
<dbReference type="GO" id="GO:0103016">
    <property type="term" value="F:tRNA-uridine 2-sulfurtransferase activity"/>
    <property type="evidence" value="ECO:0007669"/>
    <property type="project" value="UniProtKB-EC"/>
</dbReference>
<feature type="domain" description="tRNA-specific 2-thiouridylase MnmA-like central" evidence="16">
    <location>
        <begin position="208"/>
        <end position="275"/>
    </location>
</feature>
<evidence type="ECO:0000256" key="3">
    <source>
        <dbReference type="ARBA" id="ARBA00011949"/>
    </source>
</evidence>
<evidence type="ECO:0000256" key="14">
    <source>
        <dbReference type="HAMAP-Rule" id="MF_00144"/>
    </source>
</evidence>
<dbReference type="NCBIfam" id="TIGR00420">
    <property type="entry name" value="trmU"/>
    <property type="match status" value="1"/>
</dbReference>
<organism evidence="17 18">
    <name type="scientific">Buchnera aphidicola subsp. Rhopalosiphum maidis</name>
    <dbReference type="NCBI Taxonomy" id="118109"/>
    <lineage>
        <taxon>Bacteria</taxon>
        <taxon>Pseudomonadati</taxon>
        <taxon>Pseudomonadota</taxon>
        <taxon>Gammaproteobacteria</taxon>
        <taxon>Enterobacterales</taxon>
        <taxon>Erwiniaceae</taxon>
        <taxon>Buchnera</taxon>
    </lineage>
</organism>
<comment type="subunit">
    <text evidence="14">Interacts with TusE.</text>
</comment>
<evidence type="ECO:0000313" key="17">
    <source>
        <dbReference type="EMBL" id="AYN24798.1"/>
    </source>
</evidence>
<gene>
    <name evidence="14 17" type="primary">mnmA</name>
    <name evidence="17" type="ORF">D8S97_02440</name>
</gene>
<dbReference type="InterPro" id="IPR023382">
    <property type="entry name" value="MnmA-like_central_sf"/>
</dbReference>
<evidence type="ECO:0000256" key="11">
    <source>
        <dbReference type="ARBA" id="ARBA00022884"/>
    </source>
</evidence>
<dbReference type="GO" id="GO:0000049">
    <property type="term" value="F:tRNA binding"/>
    <property type="evidence" value="ECO:0007669"/>
    <property type="project" value="UniProtKB-KW"/>
</dbReference>
<dbReference type="HAMAP" id="MF_00144">
    <property type="entry name" value="tRNA_thiouridyl_MnmA"/>
    <property type="match status" value="1"/>
</dbReference>
<keyword evidence="6 14" id="KW-0820">tRNA-binding</keyword>
<evidence type="ECO:0000313" key="18">
    <source>
        <dbReference type="Proteomes" id="UP000271533"/>
    </source>
</evidence>
<dbReference type="FunFam" id="2.30.30.280:FF:000001">
    <property type="entry name" value="tRNA-specific 2-thiouridylase MnmA"/>
    <property type="match status" value="1"/>
</dbReference>
<dbReference type="OrthoDB" id="9800696at2"/>
<keyword evidence="9 14" id="KW-0547">Nucleotide-binding</keyword>
<dbReference type="Gene3D" id="2.40.30.10">
    <property type="entry name" value="Translation factors"/>
    <property type="match status" value="1"/>
</dbReference>
<feature type="active site" description="Nucleophile" evidence="14">
    <location>
        <position position="102"/>
    </location>
</feature>
<keyword evidence="7 14" id="KW-0808">Transferase</keyword>
<evidence type="ECO:0000256" key="13">
    <source>
        <dbReference type="ARBA" id="ARBA00051542"/>
    </source>
</evidence>
<dbReference type="Gene3D" id="3.40.50.620">
    <property type="entry name" value="HUPs"/>
    <property type="match status" value="1"/>
</dbReference>
<dbReference type="GO" id="GO:0002143">
    <property type="term" value="P:tRNA wobble position uridine thiolation"/>
    <property type="evidence" value="ECO:0007669"/>
    <property type="project" value="TreeGrafter"/>
</dbReference>
<evidence type="ECO:0000256" key="9">
    <source>
        <dbReference type="ARBA" id="ARBA00022741"/>
    </source>
</evidence>
<dbReference type="Pfam" id="PF20258">
    <property type="entry name" value="tRNA_Me_trans_C"/>
    <property type="match status" value="1"/>
</dbReference>
<comment type="function">
    <text evidence="14">Catalyzes the 2-thiolation of uridine at the wobble position (U34) of tRNA(Lys), tRNA(Glu) and tRNA(Gln), leading to the formation of s(2)U34, the first step of tRNA-mnm(5)s(2)U34 synthesis. Sulfur is provided by IscS, via a sulfur-relay system. Binds ATP and its substrate tRNAs.</text>
</comment>
<dbReference type="AlphaFoldDB" id="A0A3G2I702"/>
<keyword evidence="8 14" id="KW-0819">tRNA processing</keyword>
<feature type="region of interest" description="Interaction with tRNA" evidence="14">
    <location>
        <begin position="149"/>
        <end position="151"/>
    </location>
</feature>
<evidence type="ECO:0000256" key="10">
    <source>
        <dbReference type="ARBA" id="ARBA00022840"/>
    </source>
</evidence>
<keyword evidence="11 14" id="KW-0694">RNA-binding</keyword>
<protein>
    <recommendedName>
        <fullName evidence="4 14">tRNA-specific 2-thiouridylase MnmA</fullName>
        <ecNumber evidence="3 14">2.8.1.13</ecNumber>
    </recommendedName>
</protein>
<dbReference type="FunFam" id="2.40.30.10:FF:000023">
    <property type="entry name" value="tRNA-specific 2-thiouridylase MnmA"/>
    <property type="match status" value="1"/>
</dbReference>
<feature type="binding site" evidence="14">
    <location>
        <position position="37"/>
    </location>
    <ligand>
        <name>ATP</name>
        <dbReference type="ChEBI" id="CHEBI:30616"/>
    </ligand>
</feature>
<dbReference type="PANTHER" id="PTHR11933">
    <property type="entry name" value="TRNA 5-METHYLAMINOMETHYL-2-THIOURIDYLATE -METHYLTRANSFERASE"/>
    <property type="match status" value="1"/>
</dbReference>
<dbReference type="SUPFAM" id="SSF52402">
    <property type="entry name" value="Adenine nucleotide alpha hydrolases-like"/>
    <property type="match status" value="1"/>
</dbReference>
<dbReference type="FunFam" id="3.40.50.620:FF:000004">
    <property type="entry name" value="tRNA-specific 2-thiouridylase MnmA"/>
    <property type="match status" value="1"/>
</dbReference>
<evidence type="ECO:0000259" key="16">
    <source>
        <dbReference type="Pfam" id="PF20259"/>
    </source>
</evidence>
<proteinExistence type="inferred from homology"/>
<dbReference type="NCBIfam" id="NF001138">
    <property type="entry name" value="PRK00143.1"/>
    <property type="match status" value="1"/>
</dbReference>
<dbReference type="RefSeq" id="WP_158361383.1">
    <property type="nucleotide sequence ID" value="NZ_CP032759.1"/>
</dbReference>
<feature type="active site" description="Cysteine persulfide intermediate" evidence="14">
    <location>
        <position position="199"/>
    </location>
</feature>
<dbReference type="Pfam" id="PF03054">
    <property type="entry name" value="tRNA_Me_trans"/>
    <property type="match status" value="1"/>
</dbReference>
<comment type="similarity">
    <text evidence="2 14">Belongs to the MnmA/TRMU family.</text>
</comment>
<feature type="site" description="Interaction with tRNA" evidence="14">
    <location>
        <position position="128"/>
    </location>
</feature>
<dbReference type="GO" id="GO:0005524">
    <property type="term" value="F:ATP binding"/>
    <property type="evidence" value="ECO:0007669"/>
    <property type="project" value="UniProtKB-KW"/>
</dbReference>
<keyword evidence="10 14" id="KW-0067">ATP-binding</keyword>
<dbReference type="Proteomes" id="UP000271533">
    <property type="component" value="Chromosome"/>
</dbReference>
<feature type="domain" description="tRNA-specific 2-thiouridylase MnmA-like C-terminal" evidence="15">
    <location>
        <begin position="286"/>
        <end position="360"/>
    </location>
</feature>
<evidence type="ECO:0000256" key="2">
    <source>
        <dbReference type="ARBA" id="ARBA00006191"/>
    </source>
</evidence>
<dbReference type="PANTHER" id="PTHR11933:SF5">
    <property type="entry name" value="MITOCHONDRIAL TRNA-SPECIFIC 2-THIOURIDYLASE 1"/>
    <property type="match status" value="1"/>
</dbReference>
<keyword evidence="5 14" id="KW-0963">Cytoplasm</keyword>
<reference evidence="17 18" key="1">
    <citation type="submission" date="2018-10" db="EMBL/GenBank/DDBJ databases">
        <title>Genome sequence of the corn leaf aphid (Rhopalosiphum maidis Fitch).</title>
        <authorList>
            <person name="Chen W."/>
            <person name="Shakir S."/>
            <person name="Bigham M."/>
            <person name="Fei Z."/>
            <person name="Jander G."/>
        </authorList>
    </citation>
    <scope>NUCLEOTIDE SEQUENCE [LARGE SCALE GENOMIC DNA]</scope>
    <source>
        <strain evidence="17 18">BTI</strain>
    </source>
</reference>
<accession>A0A3G2I702</accession>
<sequence>MIEKNKKVIVAMSGGVDSSVSAWFLKKQNYQVEGLFMKNWEEDDKKKYCSAAQDLSDAEDVCKKLNIYLHKINFSKEYWERVFENFLSEHKKGKTPNPDILCNKEIKFKIFFDYSIKVLQANYIATGHYAQIKKKDKKYYLLKGTDLNKDQSYFLYTLKSVQLKNILFPIGNLKKKQVRMIAKNIGLKIAEKKDSTGICFIGPKKINSFLHRYIKSEKGNIITTNGTVVGQHNGLFCYTLGQRKGLGIGGIKGKYNMPWYVVEKKIKNNTLIVAQGSFNKKLMSIGLIAEKINWINCDKMNFPFLCQAKTRYRQTDIFCNIQYMNNFFIKVLFDSPVIAVTPGQSIVFYSSEICLGGGIIKSRLPLL</sequence>
<evidence type="ECO:0000256" key="4">
    <source>
        <dbReference type="ARBA" id="ARBA00013805"/>
    </source>
</evidence>
<dbReference type="EMBL" id="CP032759">
    <property type="protein sequence ID" value="AYN24798.1"/>
    <property type="molecule type" value="Genomic_DNA"/>
</dbReference>
<feature type="disulfide bond" description="Alternate" evidence="14">
    <location>
        <begin position="102"/>
        <end position="199"/>
    </location>
</feature>
<dbReference type="Gene3D" id="2.30.30.280">
    <property type="entry name" value="Adenine nucleotide alpha hydrolases-like domains"/>
    <property type="match status" value="1"/>
</dbReference>
<dbReference type="GO" id="GO:0005737">
    <property type="term" value="C:cytoplasm"/>
    <property type="evidence" value="ECO:0007669"/>
    <property type="project" value="UniProtKB-SubCell"/>
</dbReference>